<dbReference type="Gene3D" id="1.10.10.10">
    <property type="entry name" value="Winged helix-like DNA-binding domain superfamily/Winged helix DNA-binding domain"/>
    <property type="match status" value="1"/>
</dbReference>
<evidence type="ECO:0000313" key="2">
    <source>
        <dbReference type="Proteomes" id="UP000198832"/>
    </source>
</evidence>
<name>A0A1I1NGZ8_9ACTN</name>
<reference evidence="1 2" key="1">
    <citation type="submission" date="2016-10" db="EMBL/GenBank/DDBJ databases">
        <authorList>
            <person name="de Groot N.N."/>
        </authorList>
    </citation>
    <scope>NUCLEOTIDE SEQUENCE [LARGE SCALE GENOMIC DNA]</scope>
    <source>
        <strain evidence="1 2">CGMCC 1.7056</strain>
    </source>
</reference>
<dbReference type="Proteomes" id="UP000198832">
    <property type="component" value="Unassembled WGS sequence"/>
</dbReference>
<dbReference type="InterPro" id="IPR036390">
    <property type="entry name" value="WH_DNA-bd_sf"/>
</dbReference>
<keyword evidence="2" id="KW-1185">Reference proteome</keyword>
<proteinExistence type="predicted"/>
<organism evidence="1 2">
    <name type="scientific">Nocardioides terrae</name>
    <dbReference type="NCBI Taxonomy" id="574651"/>
    <lineage>
        <taxon>Bacteria</taxon>
        <taxon>Bacillati</taxon>
        <taxon>Actinomycetota</taxon>
        <taxon>Actinomycetes</taxon>
        <taxon>Propionibacteriales</taxon>
        <taxon>Nocardioidaceae</taxon>
        <taxon>Nocardioides</taxon>
    </lineage>
</organism>
<evidence type="ECO:0008006" key="3">
    <source>
        <dbReference type="Google" id="ProtNLM"/>
    </source>
</evidence>
<accession>A0A1I1NGZ8</accession>
<protein>
    <recommendedName>
        <fullName evidence="3">MarR family protein</fullName>
    </recommendedName>
</protein>
<evidence type="ECO:0000313" key="1">
    <source>
        <dbReference type="EMBL" id="SFC96765.1"/>
    </source>
</evidence>
<dbReference type="OrthoDB" id="371140at2"/>
<dbReference type="InterPro" id="IPR036388">
    <property type="entry name" value="WH-like_DNA-bd_sf"/>
</dbReference>
<gene>
    <name evidence="1" type="ORF">SAMN04487968_11715</name>
</gene>
<dbReference type="AlphaFoldDB" id="A0A1I1NGZ8"/>
<dbReference type="RefSeq" id="WP_091126374.1">
    <property type="nucleotide sequence ID" value="NZ_FOLB01000017.1"/>
</dbReference>
<dbReference type="SUPFAM" id="SSF46785">
    <property type="entry name" value="Winged helix' DNA-binding domain"/>
    <property type="match status" value="1"/>
</dbReference>
<dbReference type="EMBL" id="FOLB01000017">
    <property type="protein sequence ID" value="SFC96765.1"/>
    <property type="molecule type" value="Genomic_DNA"/>
</dbReference>
<sequence length="107" mass="11712">MNQDSGVGDPSWRFLTNHAHVLERIAGDPTVRLRDIAASVGITERAAGSIVGDLVEAGYLTRTRVGRRNEYIVHDELPLRHPLHRHHTVAALIAFLEGPATEAEDAS</sequence>